<dbReference type="InterPro" id="IPR001279">
    <property type="entry name" value="Metallo-B-lactamas"/>
</dbReference>
<accession>A0A2U3D9I2</accession>
<dbReference type="OrthoDB" id="9781189at2"/>
<dbReference type="PANTHER" id="PTHR47619:SF1">
    <property type="entry name" value="EXODEOXYRIBONUCLEASE WALJ"/>
    <property type="match status" value="1"/>
</dbReference>
<sequence length="281" mass="30878">MNSRELQFSVLASGSTGNAVYVQAGDTKILIDAGIGIRQLQASCSEIGVDLTTLDAVLVTHEHSDHVRGLASLLRKVSVPIYTSQGTWSKIASFWREEEQVMARMVRANVAFSLGELVLEPFSLSHDAEEPLGFCVYGNGRKFVLATDLGYASDHVKALAYGADVYVLEANHDVELLRAGPYPWHLKRRILGDKGHLSNDSASDFLRDVLTDDARSVFLAHLSQENNRPELAHRTVQKAIADLPVVANGGLELNLTYPDRPTPLLKVSEANRISQFKIKSQ</sequence>
<feature type="domain" description="Metallo-beta-lactamase" evidence="1">
    <location>
        <begin position="16"/>
        <end position="221"/>
    </location>
</feature>
<dbReference type="InterPro" id="IPR052533">
    <property type="entry name" value="WalJ/YycJ-like"/>
</dbReference>
<dbReference type="Pfam" id="PF12706">
    <property type="entry name" value="Lactamase_B_2"/>
    <property type="match status" value="1"/>
</dbReference>
<name>A0A2U3D9I2_SULT2</name>
<dbReference type="EMBL" id="MPDK01000007">
    <property type="protein sequence ID" value="PWI57931.1"/>
    <property type="molecule type" value="Genomic_DNA"/>
</dbReference>
<dbReference type="InterPro" id="IPR036866">
    <property type="entry name" value="RibonucZ/Hydroxyglut_hydro"/>
</dbReference>
<dbReference type="SUPFAM" id="SSF56281">
    <property type="entry name" value="Metallo-hydrolase/oxidoreductase"/>
    <property type="match status" value="1"/>
</dbReference>
<gene>
    <name evidence="2" type="ORF">BM613_05830</name>
</gene>
<proteinExistence type="predicted"/>
<dbReference type="SMART" id="SM00849">
    <property type="entry name" value="Lactamase_B"/>
    <property type="match status" value="1"/>
</dbReference>
<evidence type="ECO:0000259" key="1">
    <source>
        <dbReference type="SMART" id="SM00849"/>
    </source>
</evidence>
<dbReference type="AlphaFoldDB" id="A0A2U3D9I2"/>
<dbReference type="Gene3D" id="3.60.15.10">
    <property type="entry name" value="Ribonuclease Z/Hydroxyacylglutathione hydrolase-like"/>
    <property type="match status" value="1"/>
</dbReference>
<organism evidence="2 3">
    <name type="scientific">Sulfoacidibacillus thermotolerans</name>
    <name type="common">Acidibacillus sulfuroxidans</name>
    <dbReference type="NCBI Taxonomy" id="1765684"/>
    <lineage>
        <taxon>Bacteria</taxon>
        <taxon>Bacillati</taxon>
        <taxon>Bacillota</taxon>
        <taxon>Bacilli</taxon>
        <taxon>Bacillales</taxon>
        <taxon>Alicyclobacillaceae</taxon>
        <taxon>Sulfoacidibacillus</taxon>
    </lineage>
</organism>
<protein>
    <recommendedName>
        <fullName evidence="1">Metallo-beta-lactamase domain-containing protein</fullName>
    </recommendedName>
</protein>
<reference evidence="2 3" key="1">
    <citation type="submission" date="2016-11" db="EMBL/GenBank/DDBJ databases">
        <title>Comparative genomics of Acidibacillus ferroxidans species.</title>
        <authorList>
            <person name="Oliveira G."/>
            <person name="Nunes G."/>
            <person name="Oliveira R."/>
            <person name="Araujo F."/>
            <person name="Salim A."/>
            <person name="Scholte L."/>
            <person name="Morais D."/>
            <person name="Nancucheo I."/>
            <person name="Johnson D.B."/>
            <person name="Grail B."/>
            <person name="Bittencourt J."/>
            <person name="Valadares R."/>
        </authorList>
    </citation>
    <scope>NUCLEOTIDE SEQUENCE [LARGE SCALE GENOMIC DNA]</scope>
    <source>
        <strain evidence="2 3">Y002</strain>
    </source>
</reference>
<dbReference type="Proteomes" id="UP000245380">
    <property type="component" value="Unassembled WGS sequence"/>
</dbReference>
<dbReference type="RefSeq" id="WP_109430236.1">
    <property type="nucleotide sequence ID" value="NZ_MPDK01000007.1"/>
</dbReference>
<evidence type="ECO:0000313" key="3">
    <source>
        <dbReference type="Proteomes" id="UP000245380"/>
    </source>
</evidence>
<keyword evidence="3" id="KW-1185">Reference proteome</keyword>
<dbReference type="PANTHER" id="PTHR47619">
    <property type="entry name" value="METALLO-HYDROLASE YYCJ-RELATED"/>
    <property type="match status" value="1"/>
</dbReference>
<comment type="caution">
    <text evidence="2">The sequence shown here is derived from an EMBL/GenBank/DDBJ whole genome shotgun (WGS) entry which is preliminary data.</text>
</comment>
<evidence type="ECO:0000313" key="2">
    <source>
        <dbReference type="EMBL" id="PWI57931.1"/>
    </source>
</evidence>